<dbReference type="PANTHER" id="PTHR30221">
    <property type="entry name" value="SMALL-CONDUCTANCE MECHANOSENSITIVE CHANNEL"/>
    <property type="match status" value="1"/>
</dbReference>
<evidence type="ECO:0000259" key="9">
    <source>
        <dbReference type="Pfam" id="PF21082"/>
    </source>
</evidence>
<keyword evidence="7" id="KW-0997">Cell inner membrane</keyword>
<dbReference type="InterPro" id="IPR006685">
    <property type="entry name" value="MscS_channel_2nd"/>
</dbReference>
<keyword evidence="7" id="KW-0406">Ion transport</keyword>
<dbReference type="Pfam" id="PF21082">
    <property type="entry name" value="MS_channel_3rd"/>
    <property type="match status" value="1"/>
</dbReference>
<evidence type="ECO:0000256" key="6">
    <source>
        <dbReference type="ARBA" id="ARBA00023136"/>
    </source>
</evidence>
<comment type="caution">
    <text evidence="7">Lacks conserved residue(s) required for the propagation of feature annotation.</text>
</comment>
<feature type="transmembrane region" description="Helical" evidence="7">
    <location>
        <begin position="119"/>
        <end position="140"/>
    </location>
</feature>
<keyword evidence="3" id="KW-1003">Cell membrane</keyword>
<comment type="function">
    <text evidence="7">Mechanosensitive channel that participates in the regulation of osmotic pressure changes within the cell, opening in response to stretch forces in the membrane lipid bilayer, without the need for other proteins. Contributes to normal resistance to hypoosmotic shock. Forms an ion channel of 1.0 nanosiemens conductance with a slight preference for anions.</text>
</comment>
<dbReference type="Gene3D" id="2.30.30.60">
    <property type="match status" value="1"/>
</dbReference>
<dbReference type="RefSeq" id="WP_263076193.1">
    <property type="nucleotide sequence ID" value="NZ_CP089977.1"/>
</dbReference>
<keyword evidence="7" id="KW-0813">Transport</keyword>
<dbReference type="SUPFAM" id="SSF82689">
    <property type="entry name" value="Mechanosensitive channel protein MscS (YggB), C-terminal domain"/>
    <property type="match status" value="1"/>
</dbReference>
<dbReference type="Proteomes" id="UP001063782">
    <property type="component" value="Chromosome"/>
</dbReference>
<evidence type="ECO:0000256" key="5">
    <source>
        <dbReference type="ARBA" id="ARBA00022989"/>
    </source>
</evidence>
<dbReference type="InterPro" id="IPR049142">
    <property type="entry name" value="MS_channel_1st"/>
</dbReference>
<dbReference type="Pfam" id="PF00924">
    <property type="entry name" value="MS_channel_2nd"/>
    <property type="match status" value="1"/>
</dbReference>
<dbReference type="InterPro" id="IPR045275">
    <property type="entry name" value="MscS_archaea/bacteria_type"/>
</dbReference>
<evidence type="ECO:0000256" key="7">
    <source>
        <dbReference type="RuleBase" id="RU369025"/>
    </source>
</evidence>
<proteinExistence type="inferred from homology"/>
<dbReference type="SUPFAM" id="SSF50182">
    <property type="entry name" value="Sm-like ribonucleoproteins"/>
    <property type="match status" value="1"/>
</dbReference>
<dbReference type="Gene3D" id="3.30.70.100">
    <property type="match status" value="1"/>
</dbReference>
<evidence type="ECO:0000313" key="12">
    <source>
        <dbReference type="Proteomes" id="UP001063782"/>
    </source>
</evidence>
<sequence>MNAHSVIDFFRKIFDELHQNIYWLLGGSLDDQTLNWAKLGLSILATGTKIIILLLLIGFVYWVLVYLTKAIKKTFGLSHRYTRLLRATLRYLWFVSSLLAIMSQIGVSPNTIQATAKATTWAGFYYILWVFSGQMVSGVLKHYDLNASIEQLLKNLLLVLILVMALATVLAKFGFDIVSIVAGLGIAGLAVGWASQSTLANFIAGIVILIEQSFQVGDWIRLDDKEGRVVKISLRATQILDRDNIIIIIPNSAVASSQVVNLTSKKMIRFDIRTRIGLDADMTAARSVIIKTLQKDEVVLKHPAPIATVADIGDFGVQIIVRFWVAPLSVARIPVIKENLTEKIKRSLEEAGIPVPYPHMKLLFDETAVQDESITRLVAQNQSNHIKEKV</sequence>
<feature type="transmembrane region" description="Helical" evidence="7">
    <location>
        <begin position="88"/>
        <end position="107"/>
    </location>
</feature>
<protein>
    <recommendedName>
        <fullName evidence="7">Small-conductance mechanosensitive channel</fullName>
    </recommendedName>
</protein>
<accession>A0ABY6F3M8</accession>
<comment type="subunit">
    <text evidence="7">Homoheptamer.</text>
</comment>
<gene>
    <name evidence="11" type="ORF">LU297_09075</name>
</gene>
<keyword evidence="6 7" id="KW-0472">Membrane</keyword>
<organism evidence="11 12">
    <name type="scientific">Moraxella nasicaprae</name>
    <dbReference type="NCBI Taxonomy" id="2904122"/>
    <lineage>
        <taxon>Bacteria</taxon>
        <taxon>Pseudomonadati</taxon>
        <taxon>Pseudomonadota</taxon>
        <taxon>Gammaproteobacteria</taxon>
        <taxon>Moraxellales</taxon>
        <taxon>Moraxellaceae</taxon>
        <taxon>Moraxella</taxon>
    </lineage>
</organism>
<comment type="similarity">
    <text evidence="2 7">Belongs to the MscS (TC 1.A.23) family.</text>
</comment>
<keyword evidence="4 7" id="KW-0812">Transmembrane</keyword>
<evidence type="ECO:0000259" key="10">
    <source>
        <dbReference type="Pfam" id="PF21088"/>
    </source>
</evidence>
<dbReference type="EMBL" id="CP089977">
    <property type="protein sequence ID" value="UXZ04702.1"/>
    <property type="molecule type" value="Genomic_DNA"/>
</dbReference>
<keyword evidence="7" id="KW-0407">Ion channel</keyword>
<evidence type="ECO:0000256" key="4">
    <source>
        <dbReference type="ARBA" id="ARBA00022692"/>
    </source>
</evidence>
<keyword evidence="5 7" id="KW-1133">Transmembrane helix</keyword>
<feature type="transmembrane region" description="Helical" evidence="7">
    <location>
        <begin position="39"/>
        <end position="67"/>
    </location>
</feature>
<feature type="domain" description="Mechanosensitive ion channel MscS C-terminal" evidence="9">
    <location>
        <begin position="276"/>
        <end position="354"/>
    </location>
</feature>
<dbReference type="SUPFAM" id="SSF82861">
    <property type="entry name" value="Mechanosensitive channel protein MscS (YggB), transmembrane region"/>
    <property type="match status" value="1"/>
</dbReference>
<evidence type="ECO:0000259" key="8">
    <source>
        <dbReference type="Pfam" id="PF00924"/>
    </source>
</evidence>
<evidence type="ECO:0000256" key="3">
    <source>
        <dbReference type="ARBA" id="ARBA00022475"/>
    </source>
</evidence>
<dbReference type="InterPro" id="IPR049278">
    <property type="entry name" value="MS_channel_C"/>
</dbReference>
<feature type="transmembrane region" description="Helical" evidence="7">
    <location>
        <begin position="177"/>
        <end position="194"/>
    </location>
</feature>
<keyword evidence="12" id="KW-1185">Reference proteome</keyword>
<comment type="subcellular location">
    <subcellularLocation>
        <location evidence="7">Cell inner membrane</location>
        <topology evidence="7">Multi-pass membrane protein</topology>
    </subcellularLocation>
    <subcellularLocation>
        <location evidence="1">Cell membrane</location>
        <topology evidence="1">Multi-pass membrane protein</topology>
    </subcellularLocation>
</comment>
<feature type="transmembrane region" description="Helical" evidence="7">
    <location>
        <begin position="152"/>
        <end position="171"/>
    </location>
</feature>
<dbReference type="Pfam" id="PF21088">
    <property type="entry name" value="MS_channel_1st"/>
    <property type="match status" value="1"/>
</dbReference>
<dbReference type="PANTHER" id="PTHR30221:SF1">
    <property type="entry name" value="SMALL-CONDUCTANCE MECHANOSENSITIVE CHANNEL"/>
    <property type="match status" value="1"/>
</dbReference>
<dbReference type="Gene3D" id="1.10.287.1260">
    <property type="match status" value="1"/>
</dbReference>
<dbReference type="InterPro" id="IPR011014">
    <property type="entry name" value="MscS_channel_TM-2"/>
</dbReference>
<evidence type="ECO:0000313" key="11">
    <source>
        <dbReference type="EMBL" id="UXZ04702.1"/>
    </source>
</evidence>
<feature type="domain" description="Mechanosensitive ion channel transmembrane helices 2/3" evidence="10">
    <location>
        <begin position="155"/>
        <end position="196"/>
    </location>
</feature>
<dbReference type="InterPro" id="IPR010920">
    <property type="entry name" value="LSM_dom_sf"/>
</dbReference>
<feature type="domain" description="Mechanosensitive ion channel MscS" evidence="8">
    <location>
        <begin position="198"/>
        <end position="263"/>
    </location>
</feature>
<evidence type="ECO:0000256" key="2">
    <source>
        <dbReference type="ARBA" id="ARBA00008017"/>
    </source>
</evidence>
<name>A0ABY6F3M8_9GAMM</name>
<dbReference type="InterPro" id="IPR023408">
    <property type="entry name" value="MscS_beta-dom_sf"/>
</dbReference>
<evidence type="ECO:0000256" key="1">
    <source>
        <dbReference type="ARBA" id="ARBA00004651"/>
    </source>
</evidence>
<reference evidence="11" key="1">
    <citation type="submission" date="2021-12" db="EMBL/GenBank/DDBJ databases">
        <title>taxonomy of Moraxella sp. ZY201224.</title>
        <authorList>
            <person name="Li F."/>
        </authorList>
    </citation>
    <scope>NUCLEOTIDE SEQUENCE</scope>
    <source>
        <strain evidence="11">ZY201224</strain>
    </source>
</reference>
<dbReference type="InterPro" id="IPR011066">
    <property type="entry name" value="MscS_channel_C_sf"/>
</dbReference>